<dbReference type="Proteomes" id="UP001652642">
    <property type="component" value="Chromosome 4"/>
</dbReference>
<dbReference type="PANTHER" id="PTHR14241">
    <property type="entry name" value="INTERFERON-INDUCED PROTEIN 44"/>
    <property type="match status" value="1"/>
</dbReference>
<dbReference type="GeneID" id="110089469"/>
<sequence>MGGSSSKPAEEPVRGPRMLNEPWRKIDWTAEERRRLIDEISAYKPLLDSVQKARVLLLGQIGAGKSSFFNSVNSVYRGHVRNQAWVGVGETSITLKYRTYPVITGSDKKMLPITFCDTMGLEEKEGAGLKVDDVINILKGHVPDRYQFNPHAAIQSGTPGYIESPSLKDKIHCMVFVIDGSKIEILPPKMESKLKELRQKARELDVPQIILLTKVDEICSSVKQNVSNVYRSQAVHEQMQIASVKFGIPLSLIVPIKNYCFETELENNVDILILMAVRQIMRSADCYLDNFLSEEGLTTD</sequence>
<name>A0A6J0V5P7_9SAUR</name>
<dbReference type="PANTHER" id="PTHR14241:SF32">
    <property type="entry name" value="VWFA DOMAIN-CONTAINING PROTEIN-RELATED"/>
    <property type="match status" value="1"/>
</dbReference>
<dbReference type="Gene3D" id="3.40.50.300">
    <property type="entry name" value="P-loop containing nucleotide triphosphate hydrolases"/>
    <property type="match status" value="1"/>
</dbReference>
<gene>
    <name evidence="2" type="primary">LOC110089469</name>
</gene>
<dbReference type="AlphaFoldDB" id="A0A6J0V5P7"/>
<organism evidence="1 2">
    <name type="scientific">Pogona vitticeps</name>
    <name type="common">central bearded dragon</name>
    <dbReference type="NCBI Taxonomy" id="103695"/>
    <lineage>
        <taxon>Eukaryota</taxon>
        <taxon>Metazoa</taxon>
        <taxon>Chordata</taxon>
        <taxon>Craniata</taxon>
        <taxon>Vertebrata</taxon>
        <taxon>Euteleostomi</taxon>
        <taxon>Lepidosauria</taxon>
        <taxon>Squamata</taxon>
        <taxon>Bifurcata</taxon>
        <taxon>Unidentata</taxon>
        <taxon>Episquamata</taxon>
        <taxon>Toxicofera</taxon>
        <taxon>Iguania</taxon>
        <taxon>Acrodonta</taxon>
        <taxon>Agamidae</taxon>
        <taxon>Amphibolurinae</taxon>
        <taxon>Pogona</taxon>
    </lineage>
</organism>
<dbReference type="RefSeq" id="XP_020668226.2">
    <property type="nucleotide sequence ID" value="XM_020812567.2"/>
</dbReference>
<proteinExistence type="predicted"/>
<evidence type="ECO:0000313" key="1">
    <source>
        <dbReference type="Proteomes" id="UP001652642"/>
    </source>
</evidence>
<protein>
    <submittedName>
        <fullName evidence="2">Interferon-induced protein 44-like isoform X2</fullName>
    </submittedName>
</protein>
<keyword evidence="1" id="KW-1185">Reference proteome</keyword>
<dbReference type="SUPFAM" id="SSF52540">
    <property type="entry name" value="P-loop containing nucleoside triphosphate hydrolases"/>
    <property type="match status" value="1"/>
</dbReference>
<accession>A0A6J0V5P7</accession>
<evidence type="ECO:0000313" key="2">
    <source>
        <dbReference type="RefSeq" id="XP_020668226.2"/>
    </source>
</evidence>
<dbReference type="GO" id="GO:0006955">
    <property type="term" value="P:immune response"/>
    <property type="evidence" value="ECO:0007669"/>
    <property type="project" value="TreeGrafter"/>
</dbReference>
<dbReference type="CDD" id="cd00882">
    <property type="entry name" value="Ras_like_GTPase"/>
    <property type="match status" value="1"/>
</dbReference>
<dbReference type="InterPro" id="IPR027417">
    <property type="entry name" value="P-loop_NTPase"/>
</dbReference>
<reference evidence="2" key="1">
    <citation type="submission" date="2025-08" db="UniProtKB">
        <authorList>
            <consortium name="RefSeq"/>
        </authorList>
    </citation>
    <scope>IDENTIFICATION</scope>
</reference>